<dbReference type="RefSeq" id="WP_176609998.1">
    <property type="nucleotide sequence ID" value="NZ_CP056117.1"/>
</dbReference>
<dbReference type="Proteomes" id="UP000509421">
    <property type="component" value="Chromosome"/>
</dbReference>
<proteinExistence type="predicted"/>
<dbReference type="AlphaFoldDB" id="A0A7H8UFJ9"/>
<evidence type="ECO:0000313" key="2">
    <source>
        <dbReference type="Proteomes" id="UP000509421"/>
    </source>
</evidence>
<dbReference type="EMBL" id="CP056117">
    <property type="protein sequence ID" value="QKZ98618.1"/>
    <property type="molecule type" value="Genomic_DNA"/>
</dbReference>
<organism evidence="1 2">
    <name type="scientific">Enterobacter cloacae</name>
    <dbReference type="NCBI Taxonomy" id="550"/>
    <lineage>
        <taxon>Bacteria</taxon>
        <taxon>Pseudomonadati</taxon>
        <taxon>Pseudomonadota</taxon>
        <taxon>Gammaproteobacteria</taxon>
        <taxon>Enterobacterales</taxon>
        <taxon>Enterobacteriaceae</taxon>
        <taxon>Enterobacter</taxon>
        <taxon>Enterobacter cloacae complex</taxon>
    </lineage>
</organism>
<sequence>MSEFARSRAMRQFYRDVFTRFIDLPEADVMPANIAAEIFSFKSANITALEPTIRAAETGLEAEKDAALKNMLCAIVLANGALNDARTGEGEALSADQRARLTEYIVSALKADSNINYLVAAIQLLFRVNEISSALFLINNNLSLVSSSAPVLKILLLICLMENDFNQAMVVIQALTADASLIGEDPMALLMIACGIYRLGGIPDSYIDFRSLNASEGVVKAGAFENWIEKTSAGKTTVLLTCDSEEYFEHAVPMLYSLYDTNRDVLDVHLHLFNGSDAVKASLTALREQLPELNLSASHEKIASNADASVVSAARRIVFLRHALATFNTPVIAINTNVLVRKPWTEPDAPLLLLQTEAAPFWEEVFAGFIYARPGGVAQRYLDRVAHFIDDNLASGNYAPGLEQVALFSCLDCLSPEDHRAITRAERRVMLDSEAGEEAFSWVTIKEEGSCQAYKSALIRQYQR</sequence>
<gene>
    <name evidence="1" type="ORF">HWQ14_13480</name>
</gene>
<protein>
    <submittedName>
        <fullName evidence="1">Uncharacterized protein</fullName>
    </submittedName>
</protein>
<name>A0A7H8UFJ9_ENTCL</name>
<accession>A0A7H8UFJ9</accession>
<reference evidence="1 2" key="1">
    <citation type="submission" date="2020-06" db="EMBL/GenBank/DDBJ databases">
        <title>Long-read sequencing of DSM26481-BlokeschLab.</title>
        <authorList>
            <person name="Blokesch M."/>
        </authorList>
    </citation>
    <scope>NUCLEOTIDE SEQUENCE [LARGE SCALE GENOMIC DNA]</scope>
    <source>
        <strain evidence="1 2">DSM 26481</strain>
    </source>
</reference>
<evidence type="ECO:0000313" key="1">
    <source>
        <dbReference type="EMBL" id="QKZ98618.1"/>
    </source>
</evidence>